<protein>
    <submittedName>
        <fullName evidence="2">Zinc ribbon domain-containing protein</fullName>
    </submittedName>
</protein>
<reference evidence="2 3" key="1">
    <citation type="submission" date="2018-10" db="EMBL/GenBank/DDBJ databases">
        <title>Draft genome of Fastidiocella sp. strain 375T, a bacterium isolated from a karstic cave dripping water.</title>
        <authorList>
            <person name="Coelho C."/>
            <person name="Verissimo A."/>
            <person name="Tiago I."/>
        </authorList>
    </citation>
    <scope>NUCLEOTIDE SEQUENCE [LARGE SCALE GENOMIC DNA]</scope>
    <source>
        <strain evidence="2 3">CAVE-375</strain>
    </source>
</reference>
<feature type="domain" description="Putative zinc-ribbon" evidence="1">
    <location>
        <begin position="114"/>
        <end position="135"/>
    </location>
</feature>
<proteinExistence type="predicted"/>
<evidence type="ECO:0000259" key="1">
    <source>
        <dbReference type="Pfam" id="PF13248"/>
    </source>
</evidence>
<organism evidence="2 3">
    <name type="scientific">Crenobacter cavernae</name>
    <dbReference type="NCBI Taxonomy" id="2290923"/>
    <lineage>
        <taxon>Bacteria</taxon>
        <taxon>Pseudomonadati</taxon>
        <taxon>Pseudomonadota</taxon>
        <taxon>Betaproteobacteria</taxon>
        <taxon>Neisseriales</taxon>
        <taxon>Neisseriaceae</taxon>
        <taxon>Crenobacter</taxon>
    </lineage>
</organism>
<dbReference type="Proteomes" id="UP000290682">
    <property type="component" value="Unassembled WGS sequence"/>
</dbReference>
<accession>A0ABY0F986</accession>
<keyword evidence="3" id="KW-1185">Reference proteome</keyword>
<dbReference type="RefSeq" id="WP_129213665.1">
    <property type="nucleotide sequence ID" value="NZ_REGR01000015.1"/>
</dbReference>
<dbReference type="EMBL" id="REGR01000015">
    <property type="protein sequence ID" value="RXZ42044.1"/>
    <property type="molecule type" value="Genomic_DNA"/>
</dbReference>
<name>A0ABY0F986_9NEIS</name>
<sequence length="136" mass="15144">MPEPPEILFQTATPATILDRLDLMCDQYRMGVMDAESFNEALKLFQFRDDGGVLWTPGAQTSRWYRWDGRRWVPGSPPERLQIPPMPLSLGIGEDPPMPGYGVVRYEAAPPLPQCPKCGAPDRGTKFCTSCGTKLS</sequence>
<evidence type="ECO:0000313" key="3">
    <source>
        <dbReference type="Proteomes" id="UP000290682"/>
    </source>
</evidence>
<dbReference type="InterPro" id="IPR059113">
    <property type="entry name" value="Znf_ribbon"/>
</dbReference>
<evidence type="ECO:0000313" key="2">
    <source>
        <dbReference type="EMBL" id="RXZ42044.1"/>
    </source>
</evidence>
<dbReference type="Pfam" id="PF13248">
    <property type="entry name" value="Zn_ribbon_3"/>
    <property type="match status" value="1"/>
</dbReference>
<gene>
    <name evidence="2" type="ORF">EBB06_13420</name>
</gene>
<comment type="caution">
    <text evidence="2">The sequence shown here is derived from an EMBL/GenBank/DDBJ whole genome shotgun (WGS) entry which is preliminary data.</text>
</comment>